<evidence type="ECO:0000313" key="2">
    <source>
        <dbReference type="EMBL" id="GAA0310898.1"/>
    </source>
</evidence>
<name>A0AAV3SBV9_9EURY</name>
<dbReference type="PANTHER" id="PTHR22642">
    <property type="entry name" value="IMIDAZOLONEPROPIONASE"/>
    <property type="match status" value="1"/>
</dbReference>
<dbReference type="Gene3D" id="2.30.40.10">
    <property type="entry name" value="Urease, subunit C, domain 1"/>
    <property type="match status" value="2"/>
</dbReference>
<dbReference type="Gene3D" id="3.20.20.140">
    <property type="entry name" value="Metal-dependent hydrolases"/>
    <property type="match status" value="1"/>
</dbReference>
<dbReference type="RefSeq" id="WP_211313205.1">
    <property type="nucleotide sequence ID" value="NZ_BAAABL010000083.1"/>
</dbReference>
<evidence type="ECO:0000259" key="1">
    <source>
        <dbReference type="Pfam" id="PF07969"/>
    </source>
</evidence>
<dbReference type="SUPFAM" id="SSF51556">
    <property type="entry name" value="Metallo-dependent hydrolases"/>
    <property type="match status" value="1"/>
</dbReference>
<evidence type="ECO:0000313" key="3">
    <source>
        <dbReference type="Proteomes" id="UP001500837"/>
    </source>
</evidence>
<sequence>MHADADIVFIGGEVHTLGASDETYEAVAVRDGRITRLDSNYEAQFGVGVETDVIDLDGRVLLPGFVDSAATLGDGEATRGSLRSAAAHAIERGITTVHDRVAGDAAGTYRDLAADGTLPLRVEFDYGYGTLDALTAVGARTGHGSERVRTGALAVPPVGDGADEITPSVRRDVLRRADDAGLRIAARATDAASVGSLLDEYEAATADPGASCHRIVGIQDVTPDAATRLAEIGVVAVVPPGSDAVGPLLDVGAHVAFGWCENDNDGVYDPLAAVDMAVERGVRTTTALRTATAGGACAGGEEERCGTLSINQAADFTVLERSPWAADSIADVDVAMTVVDGEVVHDAR</sequence>
<dbReference type="GO" id="GO:0016810">
    <property type="term" value="F:hydrolase activity, acting on carbon-nitrogen (but not peptide) bonds"/>
    <property type="evidence" value="ECO:0007669"/>
    <property type="project" value="InterPro"/>
</dbReference>
<reference evidence="2 3" key="1">
    <citation type="journal article" date="2019" name="Int. J. Syst. Evol. Microbiol.">
        <title>The Global Catalogue of Microorganisms (GCM) 10K type strain sequencing project: providing services to taxonomists for standard genome sequencing and annotation.</title>
        <authorList>
            <consortium name="The Broad Institute Genomics Platform"/>
            <consortium name="The Broad Institute Genome Sequencing Center for Infectious Disease"/>
            <person name="Wu L."/>
            <person name="Ma J."/>
        </authorList>
    </citation>
    <scope>NUCLEOTIDE SEQUENCE [LARGE SCALE GENOMIC DNA]</scope>
    <source>
        <strain evidence="2 3">JCM 16330</strain>
    </source>
</reference>
<dbReference type="Proteomes" id="UP001500837">
    <property type="component" value="Unassembled WGS sequence"/>
</dbReference>
<dbReference type="Pfam" id="PF07969">
    <property type="entry name" value="Amidohydro_3"/>
    <property type="match status" value="1"/>
</dbReference>
<feature type="domain" description="Amidohydrolase 3" evidence="1">
    <location>
        <begin position="74"/>
        <end position="345"/>
    </location>
</feature>
<dbReference type="InterPro" id="IPR032466">
    <property type="entry name" value="Metal_Hydrolase"/>
</dbReference>
<accession>A0AAV3SBV9</accession>
<dbReference type="AlphaFoldDB" id="A0AAV3SBV9"/>
<proteinExistence type="predicted"/>
<protein>
    <recommendedName>
        <fullName evidence="1">Amidohydrolase 3 domain-containing protein</fullName>
    </recommendedName>
</protein>
<gene>
    <name evidence="2" type="ORF">GCM10009066_25260</name>
</gene>
<dbReference type="InterPro" id="IPR013108">
    <property type="entry name" value="Amidohydro_3"/>
</dbReference>
<dbReference type="EMBL" id="BAAABL010000083">
    <property type="protein sequence ID" value="GAA0310898.1"/>
    <property type="molecule type" value="Genomic_DNA"/>
</dbReference>
<organism evidence="2 3">
    <name type="scientific">Halarchaeum salinum</name>
    <dbReference type="NCBI Taxonomy" id="489912"/>
    <lineage>
        <taxon>Archaea</taxon>
        <taxon>Methanobacteriati</taxon>
        <taxon>Methanobacteriota</taxon>
        <taxon>Stenosarchaea group</taxon>
        <taxon>Halobacteria</taxon>
        <taxon>Halobacteriales</taxon>
        <taxon>Halobacteriaceae</taxon>
    </lineage>
</organism>
<dbReference type="PANTHER" id="PTHR22642:SF2">
    <property type="entry name" value="PROTEIN LONG AFTER FAR-RED 3"/>
    <property type="match status" value="1"/>
</dbReference>
<keyword evidence="3" id="KW-1185">Reference proteome</keyword>
<dbReference type="InterPro" id="IPR011059">
    <property type="entry name" value="Metal-dep_hydrolase_composite"/>
</dbReference>
<comment type="caution">
    <text evidence="2">The sequence shown here is derived from an EMBL/GenBank/DDBJ whole genome shotgun (WGS) entry which is preliminary data.</text>
</comment>
<dbReference type="SUPFAM" id="SSF51338">
    <property type="entry name" value="Composite domain of metallo-dependent hydrolases"/>
    <property type="match status" value="1"/>
</dbReference>